<accession>A0A0M0JPK8</accession>
<evidence type="ECO:0000313" key="2">
    <source>
        <dbReference type="Proteomes" id="UP000037460"/>
    </source>
</evidence>
<reference evidence="2" key="1">
    <citation type="journal article" date="2015" name="PLoS Genet.">
        <title>Genome Sequence and Transcriptome Analyses of Chrysochromulina tobin: Metabolic Tools for Enhanced Algal Fitness in the Prominent Order Prymnesiales (Haptophyceae).</title>
        <authorList>
            <person name="Hovde B.T."/>
            <person name="Deodato C.R."/>
            <person name="Hunsperger H.M."/>
            <person name="Ryken S.A."/>
            <person name="Yost W."/>
            <person name="Jha R.K."/>
            <person name="Patterson J."/>
            <person name="Monnat R.J. Jr."/>
            <person name="Barlow S.B."/>
            <person name="Starkenburg S.R."/>
            <person name="Cattolico R.A."/>
        </authorList>
    </citation>
    <scope>NUCLEOTIDE SEQUENCE</scope>
    <source>
        <strain evidence="2">CCMP291</strain>
    </source>
</reference>
<organism evidence="1 2">
    <name type="scientific">Chrysochromulina tobinii</name>
    <dbReference type="NCBI Taxonomy" id="1460289"/>
    <lineage>
        <taxon>Eukaryota</taxon>
        <taxon>Haptista</taxon>
        <taxon>Haptophyta</taxon>
        <taxon>Prymnesiophyceae</taxon>
        <taxon>Prymnesiales</taxon>
        <taxon>Chrysochromulinaceae</taxon>
        <taxon>Chrysochromulina</taxon>
    </lineage>
</organism>
<gene>
    <name evidence="1" type="ORF">Ctob_003368</name>
</gene>
<keyword evidence="2" id="KW-1185">Reference proteome</keyword>
<comment type="caution">
    <text evidence="1">The sequence shown here is derived from an EMBL/GenBank/DDBJ whole genome shotgun (WGS) entry which is preliminary data.</text>
</comment>
<dbReference type="AlphaFoldDB" id="A0A0M0JPK8"/>
<proteinExistence type="predicted"/>
<dbReference type="Proteomes" id="UP000037460">
    <property type="component" value="Unassembled WGS sequence"/>
</dbReference>
<evidence type="ECO:0000313" key="1">
    <source>
        <dbReference type="EMBL" id="KOO28516.1"/>
    </source>
</evidence>
<name>A0A0M0JPK8_9EUKA</name>
<protein>
    <submittedName>
        <fullName evidence="1">Uncharacterized protein</fullName>
    </submittedName>
</protein>
<dbReference type="EMBL" id="JWZX01002559">
    <property type="protein sequence ID" value="KOO28516.1"/>
    <property type="molecule type" value="Genomic_DNA"/>
</dbReference>
<sequence length="118" mass="12514">MALSFITSALALNVRMMASPSPPPAIDNRRASVSMAGATMNAVQVWDVHRVETFGQVPLSYALGLGSAPGKMATKPEEGGSVEPLEKKFVYGRVKDSSKGPPCGVAHWQGTIEVAMRK</sequence>